<dbReference type="RefSeq" id="WP_153736208.1">
    <property type="nucleotide sequence ID" value="NZ_WJNG01000005.1"/>
</dbReference>
<feature type="domain" description="Glutamine amidotransferase type-2" evidence="18">
    <location>
        <begin position="22"/>
        <end position="415"/>
    </location>
</feature>
<dbReference type="PANTHER" id="PTHR11938:SF133">
    <property type="entry name" value="GLUTAMATE SYNTHASE (NADH)"/>
    <property type="match status" value="1"/>
</dbReference>
<evidence type="ECO:0000256" key="8">
    <source>
        <dbReference type="ARBA" id="ARBA00022723"/>
    </source>
</evidence>
<name>A0A6A8D9Y5_9BACI</name>
<dbReference type="FunFam" id="3.20.20.70:FF:000053">
    <property type="entry name" value="Glutamate synthase large subunit"/>
    <property type="match status" value="1"/>
</dbReference>
<dbReference type="PROSITE" id="PS51278">
    <property type="entry name" value="GATASE_TYPE_2"/>
    <property type="match status" value="1"/>
</dbReference>
<dbReference type="GO" id="GO:0051538">
    <property type="term" value="F:3 iron, 4 sulfur cluster binding"/>
    <property type="evidence" value="ECO:0007669"/>
    <property type="project" value="UniProtKB-KW"/>
</dbReference>
<dbReference type="SUPFAM" id="SSF56235">
    <property type="entry name" value="N-terminal nucleophile aminohydrolases (Ntn hydrolases)"/>
    <property type="match status" value="1"/>
</dbReference>
<keyword evidence="17" id="KW-0175">Coiled coil</keyword>
<evidence type="ECO:0000256" key="14">
    <source>
        <dbReference type="ARBA" id="ARBA00023164"/>
    </source>
</evidence>
<gene>
    <name evidence="19" type="primary">gltB</name>
    <name evidence="19" type="ORF">GH741_07735</name>
</gene>
<dbReference type="InterPro" id="IPR029055">
    <property type="entry name" value="Ntn_hydrolases_N"/>
</dbReference>
<dbReference type="FunFam" id="3.20.20.70:FF:000031">
    <property type="entry name" value="Glutamate synthase 1 [NADH]"/>
    <property type="match status" value="1"/>
</dbReference>
<dbReference type="GO" id="GO:0004355">
    <property type="term" value="F:glutamate synthase (NADPH) activity"/>
    <property type="evidence" value="ECO:0007669"/>
    <property type="project" value="UniProtKB-EC"/>
</dbReference>
<dbReference type="InterPro" id="IPR013785">
    <property type="entry name" value="Aldolase_TIM"/>
</dbReference>
<dbReference type="CDD" id="cd00713">
    <property type="entry name" value="GltS"/>
    <property type="match status" value="1"/>
</dbReference>
<reference evidence="19" key="1">
    <citation type="submission" date="2019-11" db="EMBL/GenBank/DDBJ databases">
        <authorList>
            <person name="Li J."/>
        </authorList>
    </citation>
    <scope>NUCLEOTIDE SEQUENCE</scope>
    <source>
        <strain evidence="19">B6B</strain>
    </source>
</reference>
<keyword evidence="20" id="KW-1185">Reference proteome</keyword>
<dbReference type="NCBIfam" id="NF008730">
    <property type="entry name" value="PRK11750.1"/>
    <property type="match status" value="1"/>
</dbReference>
<dbReference type="Pfam" id="PF00310">
    <property type="entry name" value="GATase_2"/>
    <property type="match status" value="1"/>
</dbReference>
<evidence type="ECO:0000256" key="2">
    <source>
        <dbReference type="ARBA" id="ARBA00001927"/>
    </source>
</evidence>
<dbReference type="EC" id="1.4.1.13" evidence="19"/>
<evidence type="ECO:0000256" key="12">
    <source>
        <dbReference type="ARBA" id="ARBA00023004"/>
    </source>
</evidence>
<accession>A0A6A8D9Y5</accession>
<feature type="coiled-coil region" evidence="17">
    <location>
        <begin position="436"/>
        <end position="463"/>
    </location>
</feature>
<keyword evidence="9" id="KW-0274">FAD</keyword>
<evidence type="ECO:0000259" key="18">
    <source>
        <dbReference type="PROSITE" id="PS51278"/>
    </source>
</evidence>
<dbReference type="GO" id="GO:0046872">
    <property type="term" value="F:metal ion binding"/>
    <property type="evidence" value="ECO:0007669"/>
    <property type="project" value="UniProtKB-KW"/>
</dbReference>
<keyword evidence="13" id="KW-0411">Iron-sulfur</keyword>
<keyword evidence="5" id="KW-0028">Amino-acid biosynthesis</keyword>
<proteinExistence type="inferred from homology"/>
<dbReference type="FunFam" id="3.60.20.10:FF:000001">
    <property type="entry name" value="Glutamate synthase, large subunit"/>
    <property type="match status" value="1"/>
</dbReference>
<keyword evidence="14" id="KW-0314">Glutamate biosynthesis</keyword>
<dbReference type="SUPFAM" id="SSF51395">
    <property type="entry name" value="FMN-linked oxidoreductases"/>
    <property type="match status" value="1"/>
</dbReference>
<keyword evidence="7" id="KW-0288">FMN</keyword>
<evidence type="ECO:0000313" key="20">
    <source>
        <dbReference type="Proteomes" id="UP000799092"/>
    </source>
</evidence>
<evidence type="ECO:0000256" key="3">
    <source>
        <dbReference type="ARBA" id="ARBA00001974"/>
    </source>
</evidence>
<keyword evidence="15" id="KW-0003">3Fe-4S</keyword>
<keyword evidence="12" id="KW-0408">Iron</keyword>
<dbReference type="EMBL" id="WJNG01000005">
    <property type="protein sequence ID" value="MRH42573.1"/>
    <property type="molecule type" value="Genomic_DNA"/>
</dbReference>
<comment type="pathway">
    <text evidence="16">Amino-acid biosynthesis.</text>
</comment>
<dbReference type="FunFam" id="2.160.20.60:FF:000001">
    <property type="entry name" value="Glutamate synthase, large subunit"/>
    <property type="match status" value="1"/>
</dbReference>
<dbReference type="InterPro" id="IPR017932">
    <property type="entry name" value="GATase_2_dom"/>
</dbReference>
<dbReference type="GO" id="GO:0006537">
    <property type="term" value="P:glutamate biosynthetic process"/>
    <property type="evidence" value="ECO:0007669"/>
    <property type="project" value="UniProtKB-KW"/>
</dbReference>
<keyword evidence="10" id="KW-0315">Glutamine amidotransferase</keyword>
<keyword evidence="11 19" id="KW-0560">Oxidoreductase</keyword>
<evidence type="ECO:0000313" key="19">
    <source>
        <dbReference type="EMBL" id="MRH42573.1"/>
    </source>
</evidence>
<dbReference type="Gene3D" id="3.60.20.10">
    <property type="entry name" value="Glutamine Phosphoribosylpyrophosphate, subunit 1, domain 1"/>
    <property type="match status" value="1"/>
</dbReference>
<dbReference type="OrthoDB" id="9758182at2"/>
<evidence type="ECO:0000256" key="15">
    <source>
        <dbReference type="ARBA" id="ARBA00023291"/>
    </source>
</evidence>
<dbReference type="Gene3D" id="3.20.20.70">
    <property type="entry name" value="Aldolase class I"/>
    <property type="match status" value="2"/>
</dbReference>
<dbReference type="InterPro" id="IPR036485">
    <property type="entry name" value="Glu_synth_asu_C_sf"/>
</dbReference>
<evidence type="ECO:0000256" key="9">
    <source>
        <dbReference type="ARBA" id="ARBA00022827"/>
    </source>
</evidence>
<evidence type="ECO:0000256" key="13">
    <source>
        <dbReference type="ARBA" id="ARBA00023014"/>
    </source>
</evidence>
<dbReference type="Pfam" id="PF01493">
    <property type="entry name" value="GXGXG"/>
    <property type="match status" value="1"/>
</dbReference>
<dbReference type="Pfam" id="PF01645">
    <property type="entry name" value="Glu_synthase"/>
    <property type="match status" value="1"/>
</dbReference>
<comment type="caution">
    <text evidence="19">The sequence shown here is derived from an EMBL/GenBank/DDBJ whole genome shotgun (WGS) entry which is preliminary data.</text>
</comment>
<evidence type="ECO:0000256" key="1">
    <source>
        <dbReference type="ARBA" id="ARBA00001917"/>
    </source>
</evidence>
<evidence type="ECO:0000256" key="10">
    <source>
        <dbReference type="ARBA" id="ARBA00022962"/>
    </source>
</evidence>
<evidence type="ECO:0000256" key="4">
    <source>
        <dbReference type="ARBA" id="ARBA00009716"/>
    </source>
</evidence>
<evidence type="ECO:0000256" key="17">
    <source>
        <dbReference type="SAM" id="Coils"/>
    </source>
</evidence>
<dbReference type="CDD" id="cd00982">
    <property type="entry name" value="gltB_C"/>
    <property type="match status" value="1"/>
</dbReference>
<dbReference type="SUPFAM" id="SSF69336">
    <property type="entry name" value="Alpha subunit of glutamate synthase, C-terminal domain"/>
    <property type="match status" value="1"/>
</dbReference>
<dbReference type="InterPro" id="IPR002932">
    <property type="entry name" value="Glu_synthdom"/>
</dbReference>
<dbReference type="InterPro" id="IPR006982">
    <property type="entry name" value="Glu_synth_centr_N"/>
</dbReference>
<sequence length="1518" mass="168337">MSYNQMPKAQGLYNPEFEHDACGIGLYAHIKGLATHDIVKKGLEMLCQLDHRGGQGSDPNTGDGAGLMVQIPDSYFRKVSPELNLPEKGQYGVGMVFFSQDDKERDEIENHLNTLIEKEGQKLLGWRTVPVNTDTLGTKAQESCPIVRQVFIGANSELKDELAFERKLYIIRKQGENWANERGMRFYFSSLSNRTIVYKGLLTPKQVDEFYSDLQDEDFVSAFSLVHSRFSTNTFPSWERAHPNRYLIHNGEINTMRGNVNWMKAREQQFASEAFGEDLPKVLPILNPDGSDSSVLDNALEFFTLAGRKPAHAAMMLIPEPWKKNPHISKEKKAFYEYHSCLMEQWDGPTSITFTDGKQIGAILDRNGLRPARYYVTKDDYIIYSSEVGVIDVEEENILYKDRLSPGKMLLVDLEEGRIISDEEIKREIATAEPYKEWLDDKLVKLEDHSQDAEEEVTNLFTRQKAFGYTYEDIHKYLLPIVTEGKDPIGAMGSDVPLAVLSDLPQTLFNYFKQLFAQVTNPPIDAYREQIVTSTMTLLGPEGNMLHPNNENCQRIQLETPVLSNRQLKAIKENKYSGFTSKTIKSLFTNDLKAGLDQVFKEADQAINEGANLLILSDRDMDEENKAIPVLLAVSGLHQHLVRNGKRTKISLLVETGETREVHHFAALLGYGACAITPYLAFETYRHEIEQGNLTVSYDEAINKYIDGVTEGVVKVMSKMGISTVQSYRGAQIFEAVGISKEVINEYFTGTASQIDGIGLDTIAKETTLRHHSGYEKSIDQTLEAGSDFQWRKTGEHHAFNPKTIHTLQWACRRGDYNLFKDFSKSADQERLGFLRNLFSFKSNKSISIDEVESVDTIVKRFKTGAMSFGSLSQEAHESLAIAMNRLGGKSNSGEGGENPNRYIVDENGDSRNSAIKQIASGRFGVKSHYLVNANELQIKMAQGAKPGEGGQLPGKKVYPWVANVRGSTPGVDLISPPPHHDIYSIEDLAQLIHDLKNANRDARISVKLVAKAGVGTIASGVAKGSADVISVVGYDGGTGASPKTSIKHTGLPWELGLAEAHQTLMLNGLRERVVLETDGKLLTGKDVAMAALLGAEEFGFATAPLVVLGCVMMRVCHLDTCPVGVATQNPELRKKFTGDPDHVVNYMRFVAEELREIMAQLGFKTVDEMVGRTDVLGISDRAKAHWKAKDLDLSTLLYQQEGPRTFRTPQDHKIDQSLDITKILPAVASAIETQEKVDLSYSIRNINRVTGTIVGSEISKKYGEEGLPEDTITLRFNGSAGQSFGAFIPKGMSMVLTGDANDYTGKGLSGGKIVVSSPKESTIYPSKNVIIGNVAFYGATSGEAYINGCAGERFAVRNSGIDVVVEGIGDHGCEYMTGGRVVVLGEVGKNFAAGMSGGIAYVYAEDKDKFKYLTNKEMVDFESLTDSQEINDIKQMIQKQFEYTNSSKAAAILDNWDVSIENFVKVVPKDYQLMLDEIQSFKNLGQSDDEAKMSAFLAKNEGKVETEQKNEKVVVKQ</sequence>
<dbReference type="Gene3D" id="2.160.20.60">
    <property type="entry name" value="Glutamate synthase, alpha subunit, C-terminal domain"/>
    <property type="match status" value="1"/>
</dbReference>
<keyword evidence="8" id="KW-0479">Metal-binding</keyword>
<comment type="cofactor">
    <cofactor evidence="3">
        <name>FAD</name>
        <dbReference type="ChEBI" id="CHEBI:57692"/>
    </cofactor>
</comment>
<dbReference type="Proteomes" id="UP000799092">
    <property type="component" value="Unassembled WGS sequence"/>
</dbReference>
<dbReference type="CDD" id="cd02808">
    <property type="entry name" value="GltS_FMN"/>
    <property type="match status" value="1"/>
</dbReference>
<keyword evidence="6" id="KW-0285">Flavoprotein</keyword>
<evidence type="ECO:0000256" key="11">
    <source>
        <dbReference type="ARBA" id="ARBA00023002"/>
    </source>
</evidence>
<evidence type="ECO:0000256" key="16">
    <source>
        <dbReference type="ARBA" id="ARBA00029440"/>
    </source>
</evidence>
<organism evidence="19 20">
    <name type="scientific">Aquibacillus halophilus</name>
    <dbReference type="NCBI Taxonomy" id="930132"/>
    <lineage>
        <taxon>Bacteria</taxon>
        <taxon>Bacillati</taxon>
        <taxon>Bacillota</taxon>
        <taxon>Bacilli</taxon>
        <taxon>Bacillales</taxon>
        <taxon>Bacillaceae</taxon>
        <taxon>Aquibacillus</taxon>
    </lineage>
</organism>
<dbReference type="GO" id="GO:0019676">
    <property type="term" value="P:ammonia assimilation cycle"/>
    <property type="evidence" value="ECO:0007669"/>
    <property type="project" value="TreeGrafter"/>
</dbReference>
<evidence type="ECO:0000256" key="5">
    <source>
        <dbReference type="ARBA" id="ARBA00022605"/>
    </source>
</evidence>
<evidence type="ECO:0000256" key="7">
    <source>
        <dbReference type="ARBA" id="ARBA00022643"/>
    </source>
</evidence>
<dbReference type="Pfam" id="PF04898">
    <property type="entry name" value="Glu_syn_central"/>
    <property type="match status" value="1"/>
</dbReference>
<comment type="cofactor">
    <cofactor evidence="2">
        <name>[3Fe-4S] cluster</name>
        <dbReference type="ChEBI" id="CHEBI:21137"/>
    </cofactor>
</comment>
<dbReference type="InterPro" id="IPR002489">
    <property type="entry name" value="Glu_synth_asu_C"/>
</dbReference>
<comment type="similarity">
    <text evidence="4">Belongs to the glutamate synthase family.</text>
</comment>
<comment type="cofactor">
    <cofactor evidence="1">
        <name>FMN</name>
        <dbReference type="ChEBI" id="CHEBI:58210"/>
    </cofactor>
</comment>
<protein>
    <submittedName>
        <fullName evidence="19">Glutamate synthase large subunit</fullName>
        <ecNumber evidence="19">1.4.1.13</ecNumber>
    </submittedName>
</protein>
<dbReference type="PANTHER" id="PTHR11938">
    <property type="entry name" value="FAD NADPH DEHYDROGENASE/OXIDOREDUCTASE"/>
    <property type="match status" value="1"/>
</dbReference>
<evidence type="ECO:0000256" key="6">
    <source>
        <dbReference type="ARBA" id="ARBA00022630"/>
    </source>
</evidence>
<dbReference type="InterPro" id="IPR050711">
    <property type="entry name" value="ET-N_metabolism_enzyme"/>
</dbReference>